<dbReference type="PANTHER" id="PTHR48150">
    <property type="entry name" value="CYTOCHROME C OXIDASE-ASSEMBLY FACTOR COX23, MITOCHONDRIAL"/>
    <property type="match status" value="1"/>
</dbReference>
<dbReference type="AlphaFoldDB" id="A0A835JFI8"/>
<reference evidence="1 2" key="1">
    <citation type="submission" date="2020-10" db="EMBL/GenBank/DDBJ databases">
        <title>Plant Genome Project.</title>
        <authorList>
            <person name="Zhang R.-G."/>
        </authorList>
    </citation>
    <scope>NUCLEOTIDE SEQUENCE [LARGE SCALE GENOMIC DNA]</scope>
    <source>
        <strain evidence="1">FAFU-HL-1</strain>
        <tissue evidence="1">Leaf</tissue>
    </source>
</reference>
<comment type="caution">
    <text evidence="1">The sequence shown here is derived from an EMBL/GenBank/DDBJ whole genome shotgun (WGS) entry which is preliminary data.</text>
</comment>
<keyword evidence="2" id="KW-1185">Reference proteome</keyword>
<accession>A0A835JFI8</accession>
<dbReference type="OrthoDB" id="9971592at2759"/>
<organism evidence="1 2">
    <name type="scientific">Salix dunnii</name>
    <dbReference type="NCBI Taxonomy" id="1413687"/>
    <lineage>
        <taxon>Eukaryota</taxon>
        <taxon>Viridiplantae</taxon>
        <taxon>Streptophyta</taxon>
        <taxon>Embryophyta</taxon>
        <taxon>Tracheophyta</taxon>
        <taxon>Spermatophyta</taxon>
        <taxon>Magnoliopsida</taxon>
        <taxon>eudicotyledons</taxon>
        <taxon>Gunneridae</taxon>
        <taxon>Pentapetalae</taxon>
        <taxon>rosids</taxon>
        <taxon>fabids</taxon>
        <taxon>Malpighiales</taxon>
        <taxon>Salicaceae</taxon>
        <taxon>Saliceae</taxon>
        <taxon>Salix</taxon>
    </lineage>
</organism>
<evidence type="ECO:0000313" key="2">
    <source>
        <dbReference type="Proteomes" id="UP000657918"/>
    </source>
</evidence>
<name>A0A835JFI8_9ROSI</name>
<proteinExistence type="predicted"/>
<dbReference type="EMBL" id="JADGMS010000014">
    <property type="protein sequence ID" value="KAF9668727.1"/>
    <property type="molecule type" value="Genomic_DNA"/>
</dbReference>
<gene>
    <name evidence="1" type="ORF">SADUNF_Sadunf14G0033600</name>
</gene>
<dbReference type="PANTHER" id="PTHR48150:SF1">
    <property type="entry name" value="COX19 FAMILY PROTEIN (CHCH MOTIF)"/>
    <property type="match status" value="1"/>
</dbReference>
<dbReference type="Proteomes" id="UP000657918">
    <property type="component" value="Unassembled WGS sequence"/>
</dbReference>
<sequence>MESRAAAPPYQSSARFADSQCYPQYTASLKFSVQYTTRIIEKWGVVTSKMVMAWKSLARTKVNVKSILMFTRNARKRREKHDDSVWTWSWILLISGMFPNSKEGEGPLIPCV</sequence>
<protein>
    <submittedName>
        <fullName evidence="1">Uncharacterized protein</fullName>
    </submittedName>
</protein>
<evidence type="ECO:0000313" key="1">
    <source>
        <dbReference type="EMBL" id="KAF9668727.1"/>
    </source>
</evidence>